<dbReference type="PANTHER" id="PTHR34094">
    <property type="match status" value="1"/>
</dbReference>
<dbReference type="Gene3D" id="2.160.20.120">
    <property type="match status" value="1"/>
</dbReference>
<feature type="domain" description="DUF4097" evidence="1">
    <location>
        <begin position="61"/>
        <end position="294"/>
    </location>
</feature>
<dbReference type="Proteomes" id="UP001231362">
    <property type="component" value="Unassembled WGS sequence"/>
</dbReference>
<dbReference type="EMBL" id="JAUSTU010000027">
    <property type="protein sequence ID" value="MDQ0157429.1"/>
    <property type="molecule type" value="Genomic_DNA"/>
</dbReference>
<accession>A0ABT9V921</accession>
<protein>
    <submittedName>
        <fullName evidence="2">DUF4097 and DUF4098 domain-containing protein YvlB</fullName>
    </submittedName>
</protein>
<reference evidence="2 3" key="1">
    <citation type="submission" date="2023-07" db="EMBL/GenBank/DDBJ databases">
        <title>Genomic Encyclopedia of Type Strains, Phase IV (KMG-IV): sequencing the most valuable type-strain genomes for metagenomic binning, comparative biology and taxonomic classification.</title>
        <authorList>
            <person name="Goeker M."/>
        </authorList>
    </citation>
    <scope>NUCLEOTIDE SEQUENCE [LARGE SCALE GENOMIC DNA]</scope>
    <source>
        <strain evidence="2 3">DSM 23948</strain>
    </source>
</reference>
<proteinExistence type="predicted"/>
<dbReference type="InterPro" id="IPR025164">
    <property type="entry name" value="Toastrack_DUF4097"/>
</dbReference>
<dbReference type="PANTHER" id="PTHR34094:SF1">
    <property type="entry name" value="PROTEIN FAM185A"/>
    <property type="match status" value="1"/>
</dbReference>
<gene>
    <name evidence="2" type="ORF">J2S07_003764</name>
</gene>
<comment type="caution">
    <text evidence="2">The sequence shown here is derived from an EMBL/GenBank/DDBJ whole genome shotgun (WGS) entry which is preliminary data.</text>
</comment>
<name>A0ABT9V921_9BACL</name>
<dbReference type="RefSeq" id="WP_307151892.1">
    <property type="nucleotide sequence ID" value="NZ_JAUSTU010000027.1"/>
</dbReference>
<organism evidence="2 3">
    <name type="scientific">Anoxybacillus andreesenii</name>
    <dbReference type="NCBI Taxonomy" id="1325932"/>
    <lineage>
        <taxon>Bacteria</taxon>
        <taxon>Bacillati</taxon>
        <taxon>Bacillota</taxon>
        <taxon>Bacilli</taxon>
        <taxon>Bacillales</taxon>
        <taxon>Anoxybacillaceae</taxon>
        <taxon>Anoxybacillus</taxon>
    </lineage>
</organism>
<keyword evidence="3" id="KW-1185">Reference proteome</keyword>
<sequence length="336" mass="37763">MKTSKKTMTLIASCMIVVGIILGAIGLSAGARFTITNTKDGFKVIGPEDRIEEEFSLPSFSNIKVNLDDADVEIIPSTEYKLEIERLKGIEITHEVENDTLILTSEEQKSDPKFLLNITITSIPQPVVKIYVPKDAKFSDILIVNNFGDIRLGEMKVDKMDILSTDGDIIIKDLQSNDLTIENQFGDITGSKIKTVNLQVEMNDGDAVFDDLDASSTVFNNEFGDLTFRNIMTHGLTLKSNDGDIDIQGMLFGKSQIHSSFGDITLKLLNKESELSYSIRTDFGDISVNDNEYKIRQLIKQTQNMSWTSIQMMETFKLSFKEVRRGKPRLFFSLKK</sequence>
<evidence type="ECO:0000259" key="1">
    <source>
        <dbReference type="Pfam" id="PF13349"/>
    </source>
</evidence>
<dbReference type="Pfam" id="PF13349">
    <property type="entry name" value="DUF4097"/>
    <property type="match status" value="1"/>
</dbReference>
<evidence type="ECO:0000313" key="2">
    <source>
        <dbReference type="EMBL" id="MDQ0157429.1"/>
    </source>
</evidence>
<evidence type="ECO:0000313" key="3">
    <source>
        <dbReference type="Proteomes" id="UP001231362"/>
    </source>
</evidence>